<dbReference type="RefSeq" id="WP_126415598.1">
    <property type="nucleotide sequence ID" value="NZ_LR134476.1"/>
</dbReference>
<dbReference type="UniPathway" id="UPA00664"/>
<protein>
    <recommendedName>
        <fullName evidence="7">Phosphatidylglycerol--prolipoprotein diacylglyceryl transferase</fullName>
        <ecNumber evidence="7">2.5.1.145</ecNumber>
    </recommendedName>
</protein>
<dbReference type="OrthoDB" id="871140at2"/>
<evidence type="ECO:0000256" key="2">
    <source>
        <dbReference type="ARBA" id="ARBA00022475"/>
    </source>
</evidence>
<feature type="transmembrane region" description="Helical" evidence="7">
    <location>
        <begin position="93"/>
        <end position="114"/>
    </location>
</feature>
<keyword evidence="6 7" id="KW-0472">Membrane</keyword>
<sequence length="325" mass="35714">MYLSIPSPSINSISLGPLEIRFYALFIVAGIIVAWWIADRRYVRRGGPEEVSIDVAVWMVLFGIVGARIYHVITTPDPYFGPNGDPLKALRIWEGGLGIWGGVALGALGGFIALHRRGLRFAPFADAAVPGVLVAQGIGRFGNYFNQELFGKPTDLPWALEIDDSRIPPGFAPGTTFHPTFLYEALWVFAMAGLLIWLERRFRFRGGQTALMYIILYTAGRVWIENLRIDEAQIIAGLRLNVWTSIIVLVCAVIAFVALSRYLNDRPELADIYLPGHGPADADDTAEPADDLASTEGDDDTGTETETDRSDTVMADKNKADTPEA</sequence>
<evidence type="ECO:0000313" key="10">
    <source>
        <dbReference type="Proteomes" id="UP000269542"/>
    </source>
</evidence>
<feature type="transmembrane region" description="Helical" evidence="7">
    <location>
        <begin position="241"/>
        <end position="259"/>
    </location>
</feature>
<evidence type="ECO:0000256" key="6">
    <source>
        <dbReference type="ARBA" id="ARBA00023136"/>
    </source>
</evidence>
<keyword evidence="9" id="KW-0328">Glycosyltransferase</keyword>
<keyword evidence="5 7" id="KW-1133">Transmembrane helix</keyword>
<feature type="binding site" evidence="7">
    <location>
        <position position="140"/>
    </location>
    <ligand>
        <name>a 1,2-diacyl-sn-glycero-3-phospho-(1'-sn-glycerol)</name>
        <dbReference type="ChEBI" id="CHEBI:64716"/>
    </ligand>
</feature>
<dbReference type="NCBIfam" id="TIGR00544">
    <property type="entry name" value="lgt"/>
    <property type="match status" value="1"/>
</dbReference>
<comment type="catalytic activity">
    <reaction evidence="7">
        <text>L-cysteinyl-[prolipoprotein] + a 1,2-diacyl-sn-glycero-3-phospho-(1'-sn-glycerol) = an S-1,2-diacyl-sn-glyceryl-L-cysteinyl-[prolipoprotein] + sn-glycerol 1-phosphate + H(+)</text>
        <dbReference type="Rhea" id="RHEA:56712"/>
        <dbReference type="Rhea" id="RHEA-COMP:14679"/>
        <dbReference type="Rhea" id="RHEA-COMP:14680"/>
        <dbReference type="ChEBI" id="CHEBI:15378"/>
        <dbReference type="ChEBI" id="CHEBI:29950"/>
        <dbReference type="ChEBI" id="CHEBI:57685"/>
        <dbReference type="ChEBI" id="CHEBI:64716"/>
        <dbReference type="ChEBI" id="CHEBI:140658"/>
        <dbReference type="EC" id="2.5.1.145"/>
    </reaction>
</comment>
<dbReference type="PROSITE" id="PS01311">
    <property type="entry name" value="LGT"/>
    <property type="match status" value="1"/>
</dbReference>
<evidence type="ECO:0000256" key="7">
    <source>
        <dbReference type="HAMAP-Rule" id="MF_01147"/>
    </source>
</evidence>
<feature type="transmembrane region" description="Helical" evidence="7">
    <location>
        <begin position="181"/>
        <end position="198"/>
    </location>
</feature>
<comment type="similarity">
    <text evidence="1 7">Belongs to the Lgt family.</text>
</comment>
<gene>
    <name evidence="7 9" type="primary">lgt</name>
    <name evidence="9" type="ORF">NCTC13354_00064</name>
</gene>
<feature type="transmembrane region" description="Helical" evidence="7">
    <location>
        <begin position="51"/>
        <end position="73"/>
    </location>
</feature>
<organism evidence="9 10">
    <name type="scientific">Trueperella bialowiezensis</name>
    <dbReference type="NCBI Taxonomy" id="312285"/>
    <lineage>
        <taxon>Bacteria</taxon>
        <taxon>Bacillati</taxon>
        <taxon>Actinomycetota</taxon>
        <taxon>Actinomycetes</taxon>
        <taxon>Actinomycetales</taxon>
        <taxon>Actinomycetaceae</taxon>
        <taxon>Trueperella</taxon>
    </lineage>
</organism>
<keyword evidence="9" id="KW-0449">Lipoprotein</keyword>
<dbReference type="PANTHER" id="PTHR30589:SF0">
    <property type="entry name" value="PHOSPHATIDYLGLYCEROL--PROLIPOPROTEIN DIACYLGLYCERYL TRANSFERASE"/>
    <property type="match status" value="1"/>
</dbReference>
<dbReference type="KEGG" id="tbw:NCTC13354_00064"/>
<keyword evidence="10" id="KW-1185">Reference proteome</keyword>
<dbReference type="AlphaFoldDB" id="A0A3S4VEG4"/>
<dbReference type="GO" id="GO:0005886">
    <property type="term" value="C:plasma membrane"/>
    <property type="evidence" value="ECO:0007669"/>
    <property type="project" value="UniProtKB-SubCell"/>
</dbReference>
<feature type="compositionally biased region" description="Acidic residues" evidence="8">
    <location>
        <begin position="296"/>
        <end position="305"/>
    </location>
</feature>
<feature type="transmembrane region" description="Helical" evidence="7">
    <location>
        <begin position="20"/>
        <end position="39"/>
    </location>
</feature>
<proteinExistence type="inferred from homology"/>
<dbReference type="GO" id="GO:0042158">
    <property type="term" value="P:lipoprotein biosynthetic process"/>
    <property type="evidence" value="ECO:0007669"/>
    <property type="project" value="UniProtKB-UniRule"/>
</dbReference>
<dbReference type="PANTHER" id="PTHR30589">
    <property type="entry name" value="PROLIPOPROTEIN DIACYLGLYCERYL TRANSFERASE"/>
    <property type="match status" value="1"/>
</dbReference>
<feature type="compositionally biased region" description="Acidic residues" evidence="8">
    <location>
        <begin position="281"/>
        <end position="290"/>
    </location>
</feature>
<evidence type="ECO:0000256" key="4">
    <source>
        <dbReference type="ARBA" id="ARBA00022692"/>
    </source>
</evidence>
<evidence type="ECO:0000256" key="8">
    <source>
        <dbReference type="SAM" id="MobiDB-lite"/>
    </source>
</evidence>
<keyword evidence="2 7" id="KW-1003">Cell membrane</keyword>
<comment type="subcellular location">
    <subcellularLocation>
        <location evidence="7">Cell membrane</location>
        <topology evidence="7">Multi-pass membrane protein</topology>
    </subcellularLocation>
</comment>
<dbReference type="EMBL" id="LR134476">
    <property type="protein sequence ID" value="VEI12389.1"/>
    <property type="molecule type" value="Genomic_DNA"/>
</dbReference>
<dbReference type="Pfam" id="PF01790">
    <property type="entry name" value="LGT"/>
    <property type="match status" value="1"/>
</dbReference>
<feature type="region of interest" description="Disordered" evidence="8">
    <location>
        <begin position="280"/>
        <end position="325"/>
    </location>
</feature>
<keyword evidence="4 7" id="KW-0812">Transmembrane</keyword>
<keyword evidence="3 7" id="KW-0808">Transferase</keyword>
<evidence type="ECO:0000256" key="5">
    <source>
        <dbReference type="ARBA" id="ARBA00022989"/>
    </source>
</evidence>
<comment type="pathway">
    <text evidence="7">Protein modification; lipoprotein biosynthesis (diacylglyceryl transfer).</text>
</comment>
<dbReference type="EC" id="2.5.1.145" evidence="7"/>
<dbReference type="GO" id="GO:0008961">
    <property type="term" value="F:phosphatidylglycerol-prolipoprotein diacylglyceryl transferase activity"/>
    <property type="evidence" value="ECO:0007669"/>
    <property type="project" value="UniProtKB-UniRule"/>
</dbReference>
<feature type="transmembrane region" description="Helical" evidence="7">
    <location>
        <begin position="121"/>
        <end position="139"/>
    </location>
</feature>
<dbReference type="HAMAP" id="MF_01147">
    <property type="entry name" value="Lgt"/>
    <property type="match status" value="1"/>
</dbReference>
<dbReference type="Proteomes" id="UP000269542">
    <property type="component" value="Chromosome"/>
</dbReference>
<dbReference type="InterPro" id="IPR001640">
    <property type="entry name" value="Lgt"/>
</dbReference>
<comment type="function">
    <text evidence="7">Catalyzes the transfer of the diacylglyceryl group from phosphatidylglycerol to the sulfhydryl group of the N-terminal cysteine of a prolipoprotein, the first step in the formation of mature lipoproteins.</text>
</comment>
<reference evidence="9 10" key="1">
    <citation type="submission" date="2018-12" db="EMBL/GenBank/DDBJ databases">
        <authorList>
            <consortium name="Pathogen Informatics"/>
        </authorList>
    </citation>
    <scope>NUCLEOTIDE SEQUENCE [LARGE SCALE GENOMIC DNA]</scope>
    <source>
        <strain evidence="9 10">NCTC13354</strain>
    </source>
</reference>
<accession>A0A3S4VEG4</accession>
<evidence type="ECO:0000256" key="3">
    <source>
        <dbReference type="ARBA" id="ARBA00022679"/>
    </source>
</evidence>
<feature type="compositionally biased region" description="Basic and acidic residues" evidence="8">
    <location>
        <begin position="306"/>
        <end position="325"/>
    </location>
</feature>
<evidence type="ECO:0000313" key="9">
    <source>
        <dbReference type="EMBL" id="VEI12389.1"/>
    </source>
</evidence>
<evidence type="ECO:0000256" key="1">
    <source>
        <dbReference type="ARBA" id="ARBA00007150"/>
    </source>
</evidence>
<name>A0A3S4VEG4_9ACTO</name>